<evidence type="ECO:0000256" key="8">
    <source>
        <dbReference type="ARBA" id="ARBA00023326"/>
    </source>
</evidence>
<dbReference type="PROSITE" id="PS00572">
    <property type="entry name" value="GLYCOSYL_HYDROL_F1_1"/>
    <property type="match status" value="1"/>
</dbReference>
<evidence type="ECO:0000256" key="11">
    <source>
        <dbReference type="PROSITE-ProRule" id="PRU10055"/>
    </source>
</evidence>
<feature type="binding site" evidence="10">
    <location>
        <begin position="415"/>
        <end position="416"/>
    </location>
    <ligand>
        <name>substrate</name>
    </ligand>
</feature>
<comment type="catalytic activity">
    <reaction evidence="1 12">
        <text>Hydrolysis of terminal, non-reducing beta-D-glucosyl residues with release of beta-D-glucose.</text>
        <dbReference type="EC" id="3.2.1.21"/>
    </reaction>
</comment>
<dbReference type="RefSeq" id="WP_074671767.1">
    <property type="nucleotide sequence ID" value="NZ_FNTB01000001.1"/>
</dbReference>
<evidence type="ECO:0000313" key="13">
    <source>
        <dbReference type="EMBL" id="SEB82258.1"/>
    </source>
</evidence>
<feature type="binding site" evidence="10">
    <location>
        <position position="129"/>
    </location>
    <ligand>
        <name>substrate</name>
    </ligand>
</feature>
<feature type="binding site" evidence="10">
    <location>
        <position position="173"/>
    </location>
    <ligand>
        <name>substrate</name>
    </ligand>
</feature>
<dbReference type="InterPro" id="IPR017736">
    <property type="entry name" value="Glyco_hydro_1_beta-glucosidase"/>
</dbReference>
<keyword evidence="5" id="KW-0136">Cellulose degradation</keyword>
<dbReference type="InterPro" id="IPR017853">
    <property type="entry name" value="GH"/>
</dbReference>
<dbReference type="InterPro" id="IPR001360">
    <property type="entry name" value="Glyco_hydro_1"/>
</dbReference>
<dbReference type="PRINTS" id="PR00131">
    <property type="entry name" value="GLHYDRLASE1"/>
</dbReference>
<accession>A0A1H4MHU9</accession>
<evidence type="ECO:0000256" key="2">
    <source>
        <dbReference type="ARBA" id="ARBA00010838"/>
    </source>
</evidence>
<name>A0A1H4MHU9_9FLAO</name>
<dbReference type="GO" id="GO:0030245">
    <property type="term" value="P:cellulose catabolic process"/>
    <property type="evidence" value="ECO:0007669"/>
    <property type="project" value="UniProtKB-KW"/>
</dbReference>
<evidence type="ECO:0000256" key="5">
    <source>
        <dbReference type="ARBA" id="ARBA00023001"/>
    </source>
</evidence>
<keyword evidence="4 12" id="KW-0378">Hydrolase</keyword>
<dbReference type="GO" id="GO:0008422">
    <property type="term" value="F:beta-glucosidase activity"/>
    <property type="evidence" value="ECO:0007669"/>
    <property type="project" value="UniProtKB-EC"/>
</dbReference>
<evidence type="ECO:0000256" key="4">
    <source>
        <dbReference type="ARBA" id="ARBA00022801"/>
    </source>
</evidence>
<dbReference type="InterPro" id="IPR033132">
    <property type="entry name" value="GH_1_N_CS"/>
</dbReference>
<sequence length="453" mass="52304">MREQEEFFLNAHEFGKNFTWGVSTAAYQIEGAYDTHGKGPSIWDTFTTKPNTVLNGDNANVSCDFYHKYKEDILLMKSMNIDNYRFSISWTRILPNGIGSVNEPGIQFYNNVIDFCLEQGITPWITLYHWDLPQVLEDKGGWTNRNIIQWFSEFTSLCATSFGDRVKHWMVLNEPMVFTGAGYFLGVHAPGKKRLKNFLPAVHHAVLCQAEGGRLLRKLVPNAQIGTTFSCSQISPYRQNNRDKKTAVLVDALLNRLFIEPALGLGYPTKEAPVLKKLQPYIQPTDMEDCLFDFDFIGIQNYTREKVRYSLLVPYIRAKIVKASKRNVPTTLMDWEVYPPSIYNMIKKYSSYPQIKKIIITENGAAFKDSIDGEIINDIARVNYLQRYLNQVLKAKKEGLNIHGYFVWTFTDNFEWAEGYYPRFGLVHINFKTLKRTIKASGKWFADFLSRKN</sequence>
<dbReference type="PANTHER" id="PTHR10353">
    <property type="entry name" value="GLYCOSYL HYDROLASE"/>
    <property type="match status" value="1"/>
</dbReference>
<comment type="similarity">
    <text evidence="2 12">Belongs to the glycosyl hydrolase 1 family.</text>
</comment>
<feature type="active site" description="Nucleophile" evidence="9 11">
    <location>
        <position position="362"/>
    </location>
</feature>
<dbReference type="Pfam" id="PF00232">
    <property type="entry name" value="Glyco_hydro_1"/>
    <property type="match status" value="1"/>
</dbReference>
<organism evidence="13 14">
    <name type="scientific">Maribacter dokdonensis</name>
    <dbReference type="NCBI Taxonomy" id="320912"/>
    <lineage>
        <taxon>Bacteria</taxon>
        <taxon>Pseudomonadati</taxon>
        <taxon>Bacteroidota</taxon>
        <taxon>Flavobacteriia</taxon>
        <taxon>Flavobacteriales</taxon>
        <taxon>Flavobacteriaceae</taxon>
        <taxon>Maribacter</taxon>
    </lineage>
</organism>
<dbReference type="PROSITE" id="PS00653">
    <property type="entry name" value="GLYCOSYL_HYDROL_F1_2"/>
    <property type="match status" value="1"/>
</dbReference>
<keyword evidence="7 12" id="KW-0326">Glycosidase</keyword>
<dbReference type="EMBL" id="FNTB01000001">
    <property type="protein sequence ID" value="SEB82258.1"/>
    <property type="molecule type" value="Genomic_DNA"/>
</dbReference>
<protein>
    <recommendedName>
        <fullName evidence="3 12">Beta-glucosidase</fullName>
        <ecNumber evidence="3 12">3.2.1.21</ecNumber>
    </recommendedName>
</protein>
<dbReference type="NCBIfam" id="TIGR03356">
    <property type="entry name" value="BGL"/>
    <property type="match status" value="1"/>
</dbReference>
<keyword evidence="8" id="KW-0624">Polysaccharide degradation</keyword>
<dbReference type="EC" id="3.2.1.21" evidence="3 12"/>
<gene>
    <name evidence="13" type="ORF">SAMN05192540_1637</name>
</gene>
<dbReference type="FunFam" id="3.20.20.80:FF:000004">
    <property type="entry name" value="Beta-glucosidase 6-phospho-beta-glucosidase"/>
    <property type="match status" value="1"/>
</dbReference>
<dbReference type="Gene3D" id="3.20.20.80">
    <property type="entry name" value="Glycosidases"/>
    <property type="match status" value="1"/>
</dbReference>
<dbReference type="InterPro" id="IPR018120">
    <property type="entry name" value="Glyco_hydro_1_AS"/>
</dbReference>
<dbReference type="OrthoDB" id="9765195at2"/>
<feature type="binding site" evidence="10">
    <location>
        <position position="302"/>
    </location>
    <ligand>
        <name>substrate</name>
    </ligand>
</feature>
<evidence type="ECO:0000256" key="7">
    <source>
        <dbReference type="ARBA" id="ARBA00023295"/>
    </source>
</evidence>
<dbReference type="GO" id="GO:0005829">
    <property type="term" value="C:cytosol"/>
    <property type="evidence" value="ECO:0007669"/>
    <property type="project" value="TreeGrafter"/>
</dbReference>
<proteinExistence type="inferred from homology"/>
<dbReference type="PANTHER" id="PTHR10353:SF36">
    <property type="entry name" value="LP05116P"/>
    <property type="match status" value="1"/>
</dbReference>
<evidence type="ECO:0000256" key="1">
    <source>
        <dbReference type="ARBA" id="ARBA00000448"/>
    </source>
</evidence>
<dbReference type="SUPFAM" id="SSF51445">
    <property type="entry name" value="(Trans)glycosidases"/>
    <property type="match status" value="1"/>
</dbReference>
<evidence type="ECO:0000313" key="14">
    <source>
        <dbReference type="Proteomes" id="UP000183038"/>
    </source>
</evidence>
<reference evidence="13 14" key="1">
    <citation type="submission" date="2016-10" db="EMBL/GenBank/DDBJ databases">
        <authorList>
            <person name="de Groot N.N."/>
        </authorList>
    </citation>
    <scope>NUCLEOTIDE SEQUENCE [LARGE SCALE GENOMIC DNA]</scope>
    <source>
        <strain evidence="13 14">MAR_2009_71</strain>
    </source>
</reference>
<keyword evidence="6" id="KW-0119">Carbohydrate metabolism</keyword>
<feature type="binding site" evidence="10">
    <location>
        <position position="28"/>
    </location>
    <ligand>
        <name>substrate</name>
    </ligand>
</feature>
<dbReference type="Proteomes" id="UP000183038">
    <property type="component" value="Unassembled WGS sequence"/>
</dbReference>
<dbReference type="AlphaFoldDB" id="A0A1H4MHU9"/>
<feature type="active site" description="Proton donor" evidence="9">
    <location>
        <position position="174"/>
    </location>
</feature>
<evidence type="ECO:0000256" key="9">
    <source>
        <dbReference type="PIRSR" id="PIRSR617736-1"/>
    </source>
</evidence>
<evidence type="ECO:0000256" key="10">
    <source>
        <dbReference type="PIRSR" id="PIRSR617736-2"/>
    </source>
</evidence>
<feature type="binding site" evidence="10">
    <location>
        <position position="408"/>
    </location>
    <ligand>
        <name>substrate</name>
    </ligand>
</feature>
<evidence type="ECO:0000256" key="3">
    <source>
        <dbReference type="ARBA" id="ARBA00012744"/>
    </source>
</evidence>
<evidence type="ECO:0000256" key="6">
    <source>
        <dbReference type="ARBA" id="ARBA00023277"/>
    </source>
</evidence>
<evidence type="ECO:0000256" key="12">
    <source>
        <dbReference type="RuleBase" id="RU361175"/>
    </source>
</evidence>